<keyword evidence="2" id="KW-1185">Reference proteome</keyword>
<dbReference type="Proteomes" id="UP001501020">
    <property type="component" value="Unassembled WGS sequence"/>
</dbReference>
<reference evidence="1 2" key="1">
    <citation type="journal article" date="2019" name="Int. J. Syst. Evol. Microbiol.">
        <title>The Global Catalogue of Microorganisms (GCM) 10K type strain sequencing project: providing services to taxonomists for standard genome sequencing and annotation.</title>
        <authorList>
            <consortium name="The Broad Institute Genomics Platform"/>
            <consortium name="The Broad Institute Genome Sequencing Center for Infectious Disease"/>
            <person name="Wu L."/>
            <person name="Ma J."/>
        </authorList>
    </citation>
    <scope>NUCLEOTIDE SEQUENCE [LARGE SCALE GENOMIC DNA]</scope>
    <source>
        <strain evidence="1 2">JCM 13850</strain>
    </source>
</reference>
<protein>
    <submittedName>
        <fullName evidence="1">Uncharacterized protein</fullName>
    </submittedName>
</protein>
<dbReference type="EMBL" id="BAAAMR010000050">
    <property type="protein sequence ID" value="GAA2148703.1"/>
    <property type="molecule type" value="Genomic_DNA"/>
</dbReference>
<proteinExistence type="predicted"/>
<evidence type="ECO:0000313" key="1">
    <source>
        <dbReference type="EMBL" id="GAA2148703.1"/>
    </source>
</evidence>
<comment type="caution">
    <text evidence="1">The sequence shown here is derived from an EMBL/GenBank/DDBJ whole genome shotgun (WGS) entry which is preliminary data.</text>
</comment>
<accession>A0ABN2ZW01</accession>
<organism evidence="1 2">
    <name type="scientific">Actinomadura napierensis</name>
    <dbReference type="NCBI Taxonomy" id="267854"/>
    <lineage>
        <taxon>Bacteria</taxon>
        <taxon>Bacillati</taxon>
        <taxon>Actinomycetota</taxon>
        <taxon>Actinomycetes</taxon>
        <taxon>Streptosporangiales</taxon>
        <taxon>Thermomonosporaceae</taxon>
        <taxon>Actinomadura</taxon>
    </lineage>
</organism>
<gene>
    <name evidence="1" type="ORF">GCM10009727_51760</name>
</gene>
<evidence type="ECO:0000313" key="2">
    <source>
        <dbReference type="Proteomes" id="UP001501020"/>
    </source>
</evidence>
<dbReference type="RefSeq" id="WP_344272153.1">
    <property type="nucleotide sequence ID" value="NZ_BAAAMR010000050.1"/>
</dbReference>
<sequence>MPEFEPVMYGMLAKVAVEVVPLYTALAVVHADMSGAPANACVPICYQLAGALELLGFDAEVMAACATVYDRDRQEVKYADVGVWERPPIVRADGTTDGHAVLWAASFSRLVDPTIAQAPQLVKAARDDVKFTLPTVLPLRSREYLLSTPAVAAPKGPYLISWMLFPDWTGALAPALQGELGDALPYGSLALAHSCLQVLHALAEERDDVRRLRNLYPYLGDLLAGRRQLPALPAEPPAAFQRIRHAARGQG</sequence>
<name>A0ABN2ZW01_9ACTN</name>